<comment type="similarity">
    <text evidence="5">Belongs to the SepF family.</text>
</comment>
<comment type="subcellular location">
    <subcellularLocation>
        <location evidence="5">Cytoplasm</location>
    </subcellularLocation>
    <text evidence="5">Localizes to the division site, in a FtsZ-dependent manner.</text>
</comment>
<dbReference type="Gene3D" id="3.30.110.150">
    <property type="entry name" value="SepF-like protein"/>
    <property type="match status" value="1"/>
</dbReference>
<dbReference type="RefSeq" id="WP_068746871.1">
    <property type="nucleotide sequence ID" value="NZ_LSRE01000049.1"/>
</dbReference>
<keyword evidence="1 5" id="KW-0132">Cell division</keyword>
<dbReference type="InterPro" id="IPR023052">
    <property type="entry name" value="Cell_div_SepF"/>
</dbReference>
<name>A0A137YUD9_9ACTN</name>
<keyword evidence="5" id="KW-0963">Cytoplasm</keyword>
<dbReference type="EMBL" id="LSRE01000049">
    <property type="protein sequence ID" value="KXO89511.1"/>
    <property type="molecule type" value="Genomic_DNA"/>
</dbReference>
<accession>A0A137YUD9</accession>
<evidence type="ECO:0000256" key="4">
    <source>
        <dbReference type="ARBA" id="ARBA00044936"/>
    </source>
</evidence>
<keyword evidence="8" id="KW-1185">Reference proteome</keyword>
<evidence type="ECO:0000256" key="6">
    <source>
        <dbReference type="SAM" id="MobiDB-lite"/>
    </source>
</evidence>
<dbReference type="InterPro" id="IPR038594">
    <property type="entry name" value="SepF-like_sf"/>
</dbReference>
<evidence type="ECO:0000256" key="3">
    <source>
        <dbReference type="ARBA" id="ARBA00023306"/>
    </source>
</evidence>
<comment type="caution">
    <text evidence="7">The sequence shown here is derived from an EMBL/GenBank/DDBJ whole genome shotgun (WGS) entry which is preliminary data.</text>
</comment>
<evidence type="ECO:0000256" key="5">
    <source>
        <dbReference type="HAMAP-Rule" id="MF_01197"/>
    </source>
</evidence>
<sequence>MSTLHKVKAYFGMVPLDAYDDGYVDEGTPQPRGRRGLDDEFGDYRSDYRGERGYAYDGRRADDYDGYQPTYDEGYAGRGAAYDDYDRGYREPARAEARLPRLEPLRDGARSISTSTRGALAMDTRADVLSQENPMSRITTLRPTSYEEARTIGERFRDGIPVIMDLTAMDNADAKRLVDFAAGLTFALHGSFDRITTKVFMLATADVDVTAEDRARIAETGFYNR</sequence>
<gene>
    <name evidence="5" type="primary">sepF</name>
    <name evidence="7" type="ORF">AXK61_08690</name>
</gene>
<organism evidence="7 8">
    <name type="scientific">Tsukamurella pseudospumae</name>
    <dbReference type="NCBI Taxonomy" id="239498"/>
    <lineage>
        <taxon>Bacteria</taxon>
        <taxon>Bacillati</taxon>
        <taxon>Actinomycetota</taxon>
        <taxon>Actinomycetes</taxon>
        <taxon>Mycobacteriales</taxon>
        <taxon>Tsukamurellaceae</taxon>
        <taxon>Tsukamurella</taxon>
    </lineage>
</organism>
<reference evidence="7 8" key="1">
    <citation type="submission" date="2016-02" db="EMBL/GenBank/DDBJ databases">
        <authorList>
            <person name="Teng J.L."/>
            <person name="Tang Y."/>
            <person name="Huang Y."/>
            <person name="Guo F."/>
            <person name="Wei W."/>
            <person name="Chen J.H."/>
            <person name="Wong S.Y."/>
            <person name="Lau S.K."/>
            <person name="Woo P.C."/>
        </authorList>
    </citation>
    <scope>NUCLEOTIDE SEQUENCE [LARGE SCALE GENOMIC DNA]</scope>
    <source>
        <strain evidence="7 8">JCM 13375</strain>
    </source>
</reference>
<dbReference type="PANTHER" id="PTHR35798">
    <property type="entry name" value="CELL DIVISION PROTEIN SEPF"/>
    <property type="match status" value="1"/>
</dbReference>
<dbReference type="Proteomes" id="UP000070409">
    <property type="component" value="Unassembled WGS sequence"/>
</dbReference>
<evidence type="ECO:0000313" key="8">
    <source>
        <dbReference type="Proteomes" id="UP000070409"/>
    </source>
</evidence>
<dbReference type="InterPro" id="IPR007561">
    <property type="entry name" value="Cell_div_SepF/SepF-rel"/>
</dbReference>
<comment type="function">
    <text evidence="4 5">Cell division protein that is part of the divisome complex and is recruited early to the Z-ring. Probably stimulates Z-ring formation, perhaps through the cross-linking of FtsZ protofilaments. Its function overlaps with FtsA.</text>
</comment>
<comment type="subunit">
    <text evidence="5">Homodimer. Interacts with FtsZ.</text>
</comment>
<proteinExistence type="inferred from homology"/>
<feature type="region of interest" description="Disordered" evidence="6">
    <location>
        <begin position="22"/>
        <end position="43"/>
    </location>
</feature>
<evidence type="ECO:0000256" key="1">
    <source>
        <dbReference type="ARBA" id="ARBA00022618"/>
    </source>
</evidence>
<dbReference type="PANTHER" id="PTHR35798:SF1">
    <property type="entry name" value="CELL DIVISION PROTEIN SEPF"/>
    <property type="match status" value="1"/>
</dbReference>
<protein>
    <recommendedName>
        <fullName evidence="5">Cell division protein SepF</fullName>
    </recommendedName>
</protein>
<dbReference type="GO" id="GO:0051301">
    <property type="term" value="P:cell division"/>
    <property type="evidence" value="ECO:0007669"/>
    <property type="project" value="UniProtKB-KW"/>
</dbReference>
<keyword evidence="3 5" id="KW-0131">Cell cycle</keyword>
<keyword evidence="2 5" id="KW-0717">Septation</keyword>
<dbReference type="HAMAP" id="MF_01197">
    <property type="entry name" value="SepF"/>
    <property type="match status" value="1"/>
</dbReference>
<evidence type="ECO:0000313" key="7">
    <source>
        <dbReference type="EMBL" id="KXO89511.1"/>
    </source>
</evidence>
<evidence type="ECO:0000256" key="2">
    <source>
        <dbReference type="ARBA" id="ARBA00023210"/>
    </source>
</evidence>
<dbReference type="Pfam" id="PF04472">
    <property type="entry name" value="SepF"/>
    <property type="match status" value="1"/>
</dbReference>